<dbReference type="STRING" id="1582439.NPIRD3C_0064"/>
<dbReference type="AlphaFoldDB" id="A0A0C5BNK3"/>
<dbReference type="RefSeq" id="WP_148702317.1">
    <property type="nucleotide sequence ID" value="NZ_CP010868.1"/>
</dbReference>
<evidence type="ECO:0000313" key="3">
    <source>
        <dbReference type="Proteomes" id="UP000032027"/>
    </source>
</evidence>
<reference evidence="2 3" key="2">
    <citation type="journal article" date="2016" name="ISME J.">
        <title>Physiological and genomic characterization of two novel marine thaumarchaeal strains indicates niche differentiation.</title>
        <authorList>
            <person name="Bayer B."/>
            <person name="Vojvoda J."/>
            <person name="Offre P."/>
            <person name="Alves R.J."/>
            <person name="Elisabeth N.H."/>
            <person name="Garcia J.A."/>
            <person name="Volland J.M."/>
            <person name="Srivastava A."/>
            <person name="Schleper C."/>
            <person name="Herndl G.J."/>
        </authorList>
    </citation>
    <scope>NUCLEOTIDE SEQUENCE [LARGE SCALE GENOMIC DNA]</scope>
    <source>
        <strain evidence="2 3">D3C</strain>
    </source>
</reference>
<protein>
    <submittedName>
        <fullName evidence="2">Uncharacterized protein</fullName>
    </submittedName>
</protein>
<dbReference type="KEGG" id="nid:NPIRD3C_0064"/>
<dbReference type="Gene3D" id="3.90.1150.10">
    <property type="entry name" value="Aspartate Aminotransferase, domain 1"/>
    <property type="match status" value="1"/>
</dbReference>
<dbReference type="SUPFAM" id="SSF53383">
    <property type="entry name" value="PLP-dependent transferases"/>
    <property type="match status" value="1"/>
</dbReference>
<evidence type="ECO:0000256" key="1">
    <source>
        <dbReference type="RuleBase" id="RU004508"/>
    </source>
</evidence>
<keyword evidence="3" id="KW-1185">Reference proteome</keyword>
<dbReference type="GO" id="GO:0030170">
    <property type="term" value="F:pyridoxal phosphate binding"/>
    <property type="evidence" value="ECO:0007669"/>
    <property type="project" value="TreeGrafter"/>
</dbReference>
<dbReference type="InterPro" id="IPR015421">
    <property type="entry name" value="PyrdxlP-dep_Trfase_major"/>
</dbReference>
<dbReference type="InterPro" id="IPR015422">
    <property type="entry name" value="PyrdxlP-dep_Trfase_small"/>
</dbReference>
<comment type="similarity">
    <text evidence="1">Belongs to the DegT/DnrJ/EryC1 family.</text>
</comment>
<dbReference type="PIRSF" id="PIRSF000390">
    <property type="entry name" value="PLP_StrS"/>
    <property type="match status" value="1"/>
</dbReference>
<dbReference type="GeneID" id="41599237"/>
<dbReference type="Gene3D" id="3.40.640.10">
    <property type="entry name" value="Type I PLP-dependent aspartate aminotransferase-like (Major domain)"/>
    <property type="match status" value="1"/>
</dbReference>
<dbReference type="InterPro" id="IPR015424">
    <property type="entry name" value="PyrdxlP-dep_Trfase"/>
</dbReference>
<reference evidence="2 3" key="3">
    <citation type="journal article" date="2019" name="Int. J. Syst. Evol. Microbiol.">
        <title>Nitrosopumilus adriaticus sp. nov. and Nitrosopumilus piranensis sp. nov., two ammonia-oxidizing archaea from the Adriatic Sea and members of the class Nitrososphaeria.</title>
        <authorList>
            <person name="Bayer B."/>
            <person name="Vojvoda J."/>
            <person name="Reinthaler T."/>
            <person name="Reyes C."/>
            <person name="Pinto M."/>
            <person name="Herndl G.J."/>
        </authorList>
    </citation>
    <scope>NUCLEOTIDE SEQUENCE [LARGE SCALE GENOMIC DNA]</scope>
    <source>
        <strain evidence="2 3">D3C</strain>
    </source>
</reference>
<organism evidence="2 3">
    <name type="scientific">Nitrosopumilus piranensis</name>
    <dbReference type="NCBI Taxonomy" id="1582439"/>
    <lineage>
        <taxon>Archaea</taxon>
        <taxon>Nitrososphaerota</taxon>
        <taxon>Nitrososphaeria</taxon>
        <taxon>Nitrosopumilales</taxon>
        <taxon>Nitrosopumilaceae</taxon>
        <taxon>Nitrosopumilus</taxon>
    </lineage>
</organism>
<dbReference type="GO" id="GO:0000271">
    <property type="term" value="P:polysaccharide biosynthetic process"/>
    <property type="evidence" value="ECO:0007669"/>
    <property type="project" value="TreeGrafter"/>
</dbReference>
<dbReference type="PANTHER" id="PTHR30244:SF34">
    <property type="entry name" value="DTDP-4-AMINO-4,6-DIDEOXYGALACTOSE TRANSAMINASE"/>
    <property type="match status" value="1"/>
</dbReference>
<name>A0A0C5BNK3_9ARCH</name>
<accession>A0A0C5BNK3</accession>
<dbReference type="CDD" id="cd00616">
    <property type="entry name" value="AHBA_syn"/>
    <property type="match status" value="1"/>
</dbReference>
<reference evidence="3" key="1">
    <citation type="submission" date="2015-02" db="EMBL/GenBank/DDBJ databases">
        <title>Characterization of two novel Thaumarchaeota isolated from the Northern Adriatic Sea.</title>
        <authorList>
            <person name="Bayer B."/>
            <person name="Vojvoda J."/>
            <person name="Offre P."/>
            <person name="Srivastava A."/>
            <person name="Elisabeth N."/>
            <person name="Garcia J.A.L."/>
            <person name="Schleper C."/>
            <person name="Herndl G.J."/>
        </authorList>
    </citation>
    <scope>NUCLEOTIDE SEQUENCE [LARGE SCALE GENOMIC DNA]</scope>
    <source>
        <strain evidence="3">D3C</strain>
    </source>
</reference>
<dbReference type="PATRIC" id="fig|1582439.9.peg.64"/>
<sequence>MKKIFQIEPSIGIKEKQELLSVIESGWYTEAKKTRKFEKMFTEFIGIKYACAVTSGTVALYLGLKSLGIGYGDEVIVPDLTFVASPNAVEMTGAKPVLVDIEPIAMNLDFNKLMKLITKKTKAVMLVAHNGRSININKLSKFAKKNNLFLIEDAAHAIGSYYGKHHIGTQSDVAAFSFSIPKIITTGQGGMVITNKKNIYKKLLTLKDFGRSFEDKQKMNKVFVHDTIGYNFKFTEFQAAMGVAQMNKLSSNIKKKKELYKFYKKHLSHIPEIEFVETNLKEQTIWFVDILLKTEKLKLKLMKFLEQKNIQTRPFFPPLHTLPPYKMKDDLFKVSSSISKRGLFLPSSTTLTKSQLRYVCRKINEFFEQ</sequence>
<dbReference type="Proteomes" id="UP000032027">
    <property type="component" value="Chromosome"/>
</dbReference>
<dbReference type="OrthoDB" id="10355at2157"/>
<proteinExistence type="inferred from homology"/>
<gene>
    <name evidence="2" type="ORF">NPIRD3C_0064</name>
</gene>
<dbReference type="InterPro" id="IPR000653">
    <property type="entry name" value="DegT/StrS_aminotransferase"/>
</dbReference>
<dbReference type="PANTHER" id="PTHR30244">
    <property type="entry name" value="TRANSAMINASE"/>
    <property type="match status" value="1"/>
</dbReference>
<dbReference type="EMBL" id="CP010868">
    <property type="protein sequence ID" value="AJM91288.1"/>
    <property type="molecule type" value="Genomic_DNA"/>
</dbReference>
<evidence type="ECO:0000313" key="2">
    <source>
        <dbReference type="EMBL" id="AJM91288.1"/>
    </source>
</evidence>
<dbReference type="GO" id="GO:0008483">
    <property type="term" value="F:transaminase activity"/>
    <property type="evidence" value="ECO:0007669"/>
    <property type="project" value="TreeGrafter"/>
</dbReference>
<dbReference type="Pfam" id="PF01041">
    <property type="entry name" value="DegT_DnrJ_EryC1"/>
    <property type="match status" value="1"/>
</dbReference>
<dbReference type="HOGENOM" id="CLU_033332_2_4_2"/>
<keyword evidence="1" id="KW-0663">Pyridoxal phosphate</keyword>